<dbReference type="Proteomes" id="UP000824094">
    <property type="component" value="Unassembled WGS sequence"/>
</dbReference>
<name>A0A9D1MH76_9FIRM</name>
<dbReference type="NCBIfam" id="TIGR00199">
    <property type="entry name" value="PncC_domain"/>
    <property type="match status" value="1"/>
</dbReference>
<evidence type="ECO:0000259" key="1">
    <source>
        <dbReference type="Pfam" id="PF02464"/>
    </source>
</evidence>
<dbReference type="Pfam" id="PF02464">
    <property type="entry name" value="CinA"/>
    <property type="match status" value="1"/>
</dbReference>
<comment type="caution">
    <text evidence="2">The sequence shown here is derived from an EMBL/GenBank/DDBJ whole genome shotgun (WGS) entry which is preliminary data.</text>
</comment>
<proteinExistence type="predicted"/>
<accession>A0A9D1MH76</accession>
<protein>
    <submittedName>
        <fullName evidence="2">CinA family protein</fullName>
    </submittedName>
</protein>
<evidence type="ECO:0000313" key="3">
    <source>
        <dbReference type="Proteomes" id="UP000824094"/>
    </source>
</evidence>
<dbReference type="AlphaFoldDB" id="A0A9D1MH76"/>
<dbReference type="SUPFAM" id="SSF142433">
    <property type="entry name" value="CinA-like"/>
    <property type="match status" value="1"/>
</dbReference>
<feature type="domain" description="CinA C-terminal" evidence="1">
    <location>
        <begin position="68"/>
        <end position="217"/>
    </location>
</feature>
<reference evidence="2" key="1">
    <citation type="submission" date="2020-10" db="EMBL/GenBank/DDBJ databases">
        <authorList>
            <person name="Gilroy R."/>
        </authorList>
    </citation>
    <scope>NUCLEOTIDE SEQUENCE</scope>
    <source>
        <strain evidence="2">18911</strain>
    </source>
</reference>
<reference evidence="2" key="2">
    <citation type="journal article" date="2021" name="PeerJ">
        <title>Extensive microbial diversity within the chicken gut microbiome revealed by metagenomics and culture.</title>
        <authorList>
            <person name="Gilroy R."/>
            <person name="Ravi A."/>
            <person name="Getino M."/>
            <person name="Pursley I."/>
            <person name="Horton D.L."/>
            <person name="Alikhan N.F."/>
            <person name="Baker D."/>
            <person name="Gharbi K."/>
            <person name="Hall N."/>
            <person name="Watson M."/>
            <person name="Adriaenssens E.M."/>
            <person name="Foster-Nyarko E."/>
            <person name="Jarju S."/>
            <person name="Secka A."/>
            <person name="Antonio M."/>
            <person name="Oren A."/>
            <person name="Chaudhuri R.R."/>
            <person name="La Ragione R."/>
            <person name="Hildebrand F."/>
            <person name="Pallen M.J."/>
        </authorList>
    </citation>
    <scope>NUCLEOTIDE SEQUENCE</scope>
    <source>
        <strain evidence="2">18911</strain>
    </source>
</reference>
<dbReference type="EMBL" id="DVNF01000104">
    <property type="protein sequence ID" value="HIU60448.1"/>
    <property type="molecule type" value="Genomic_DNA"/>
</dbReference>
<gene>
    <name evidence="2" type="ORF">IAB05_03530</name>
</gene>
<organism evidence="2 3">
    <name type="scientific">Candidatus Stercoripulliclostridium merdigallinarum</name>
    <dbReference type="NCBI Taxonomy" id="2840951"/>
    <lineage>
        <taxon>Bacteria</taxon>
        <taxon>Bacillati</taxon>
        <taxon>Bacillota</taxon>
        <taxon>Clostridia</taxon>
        <taxon>Eubacteriales</taxon>
        <taxon>Candidatus Stercoripulliclostridium</taxon>
    </lineage>
</organism>
<dbReference type="Gene3D" id="3.90.950.20">
    <property type="entry name" value="CinA-like"/>
    <property type="match status" value="1"/>
</dbReference>
<sequence length="232" mass="25432">MDKYLRMCLPVAEFEERMTNWHPNIDDYMVESDGGADIGVTFRNITPHDDDELDDTFSDVVYSDIGTTLAETLYDELRESNKRLATAESLTGGMVAQSIVDVPGASEVFYGGIVAYTERAKMDKLGVLDSTLRECGAVSGETAVEMASGLLSDDVSIAVSTTGLAGPGGGTADKPVGLVYIAVTDYDVTEVFEHRFYGDREEIRKQAKDYALFHVVQHLRNNAEIADEESDY</sequence>
<dbReference type="InterPro" id="IPR008136">
    <property type="entry name" value="CinA_C"/>
</dbReference>
<evidence type="ECO:0000313" key="2">
    <source>
        <dbReference type="EMBL" id="HIU60448.1"/>
    </source>
</evidence>
<dbReference type="InterPro" id="IPR036653">
    <property type="entry name" value="CinA-like_C"/>
</dbReference>